<accession>A0A1U8AGD5</accession>
<dbReference type="RefSeq" id="XP_010264773.1">
    <property type="nucleotide sequence ID" value="XM_010266471.1"/>
</dbReference>
<proteinExistence type="predicted"/>
<dbReference type="PROSITE" id="PS00036">
    <property type="entry name" value="BZIP_BASIC"/>
    <property type="match status" value="1"/>
</dbReference>
<dbReference type="KEGG" id="nnu:104602692"/>
<reference evidence="4" key="1">
    <citation type="submission" date="2025-08" db="UniProtKB">
        <authorList>
            <consortium name="RefSeq"/>
        </authorList>
    </citation>
    <scope>IDENTIFICATION</scope>
</reference>
<dbReference type="InterPro" id="IPR004827">
    <property type="entry name" value="bZIP"/>
</dbReference>
<feature type="compositionally biased region" description="Polar residues" evidence="1">
    <location>
        <begin position="29"/>
        <end position="47"/>
    </location>
</feature>
<dbReference type="GO" id="GO:0003700">
    <property type="term" value="F:DNA-binding transcription factor activity"/>
    <property type="evidence" value="ECO:0007669"/>
    <property type="project" value="InterPro"/>
</dbReference>
<evidence type="ECO:0000313" key="4">
    <source>
        <dbReference type="RefSeq" id="XP_010264773.1"/>
    </source>
</evidence>
<dbReference type="GeneID" id="104602692"/>
<organism evidence="3 4">
    <name type="scientific">Nelumbo nucifera</name>
    <name type="common">Sacred lotus</name>
    <dbReference type="NCBI Taxonomy" id="4432"/>
    <lineage>
        <taxon>Eukaryota</taxon>
        <taxon>Viridiplantae</taxon>
        <taxon>Streptophyta</taxon>
        <taxon>Embryophyta</taxon>
        <taxon>Tracheophyta</taxon>
        <taxon>Spermatophyta</taxon>
        <taxon>Magnoliopsida</taxon>
        <taxon>Proteales</taxon>
        <taxon>Nelumbonaceae</taxon>
        <taxon>Nelumbo</taxon>
    </lineage>
</organism>
<dbReference type="Proteomes" id="UP000189703">
    <property type="component" value="Unplaced"/>
</dbReference>
<dbReference type="GO" id="GO:0005634">
    <property type="term" value="C:nucleus"/>
    <property type="evidence" value="ECO:0000318"/>
    <property type="project" value="GO_Central"/>
</dbReference>
<sequence length="145" mass="15921">MADVNNLVTSGLPPRSPGSLMLNGKRSDSNNTATTIFPSWLSSVQCPSSHSTSASNSFALIKRPGTLNTDDKVTDPTLENDKNKKIENSLPQPSKTPSSESIVAVKTEPSLDTDAKRNNMDQKMKRILANRQSAHRSRMKKLQRK</sequence>
<dbReference type="InParanoid" id="A0A1U8AGD5"/>
<dbReference type="GO" id="GO:0003677">
    <property type="term" value="F:DNA binding"/>
    <property type="evidence" value="ECO:0000318"/>
    <property type="project" value="GO_Central"/>
</dbReference>
<feature type="compositionally biased region" description="Polar residues" evidence="1">
    <location>
        <begin position="89"/>
        <end position="101"/>
    </location>
</feature>
<feature type="compositionally biased region" description="Low complexity" evidence="1">
    <location>
        <begin position="48"/>
        <end position="57"/>
    </location>
</feature>
<protein>
    <submittedName>
        <fullName evidence="4">Basic leucine zipper 34-like</fullName>
    </submittedName>
</protein>
<gene>
    <name evidence="4" type="primary">LOC104602692</name>
</gene>
<name>A0A1U8AGD5_NELNU</name>
<dbReference type="AlphaFoldDB" id="A0A1U8AGD5"/>
<evidence type="ECO:0000256" key="1">
    <source>
        <dbReference type="SAM" id="MobiDB-lite"/>
    </source>
</evidence>
<feature type="compositionally biased region" description="Basic and acidic residues" evidence="1">
    <location>
        <begin position="69"/>
        <end position="87"/>
    </location>
</feature>
<dbReference type="GO" id="GO:0045893">
    <property type="term" value="P:positive regulation of DNA-templated transcription"/>
    <property type="evidence" value="ECO:0000318"/>
    <property type="project" value="GO_Central"/>
</dbReference>
<feature type="compositionally biased region" description="Basic and acidic residues" evidence="1">
    <location>
        <begin position="113"/>
        <end position="124"/>
    </location>
</feature>
<evidence type="ECO:0000313" key="3">
    <source>
        <dbReference type="Proteomes" id="UP000189703"/>
    </source>
</evidence>
<feature type="domain" description="BZIP" evidence="2">
    <location>
        <begin position="125"/>
        <end position="140"/>
    </location>
</feature>
<feature type="region of interest" description="Disordered" evidence="1">
    <location>
        <begin position="1"/>
        <end position="145"/>
    </location>
</feature>
<evidence type="ECO:0000259" key="2">
    <source>
        <dbReference type="PROSITE" id="PS00036"/>
    </source>
</evidence>
<keyword evidence="3" id="KW-1185">Reference proteome</keyword>
<feature type="compositionally biased region" description="Basic residues" evidence="1">
    <location>
        <begin position="125"/>
        <end position="145"/>
    </location>
</feature>